<dbReference type="AlphaFoldDB" id="A0A0F6SGJ3"/>
<evidence type="ECO:0000313" key="7">
    <source>
        <dbReference type="Proteomes" id="UP000034883"/>
    </source>
</evidence>
<reference evidence="6 7" key="1">
    <citation type="submission" date="2015-03" db="EMBL/GenBank/DDBJ databases">
        <title>Genome assembly of Sandaracinus amylolyticus DSM 53668.</title>
        <authorList>
            <person name="Sharma G."/>
            <person name="Subramanian S."/>
        </authorList>
    </citation>
    <scope>NUCLEOTIDE SEQUENCE [LARGE SCALE GENOMIC DNA]</scope>
    <source>
        <strain evidence="6 7">DSM 53668</strain>
    </source>
</reference>
<accession>A0A0F6SGJ3</accession>
<proteinExistence type="predicted"/>
<protein>
    <submittedName>
        <fullName evidence="6">Serine/threonine kinase</fullName>
    </submittedName>
</protein>
<dbReference type="InterPro" id="IPR024775">
    <property type="entry name" value="DinB-like"/>
</dbReference>
<evidence type="ECO:0000259" key="4">
    <source>
        <dbReference type="Pfam" id="PF03781"/>
    </source>
</evidence>
<dbReference type="InterPro" id="IPR016187">
    <property type="entry name" value="CTDL_fold"/>
</dbReference>
<dbReference type="NCBIfam" id="TIGR03440">
    <property type="entry name" value="egtB_TIGR03440"/>
    <property type="match status" value="1"/>
</dbReference>
<dbReference type="STRING" id="927083.DB32_005943"/>
<dbReference type="Proteomes" id="UP000034883">
    <property type="component" value="Chromosome"/>
</dbReference>
<dbReference type="SUPFAM" id="SSF109854">
    <property type="entry name" value="DinB/YfiT-like putative metalloenzymes"/>
    <property type="match status" value="1"/>
</dbReference>
<evidence type="ECO:0000256" key="2">
    <source>
        <dbReference type="ARBA" id="ARBA00023004"/>
    </source>
</evidence>
<comment type="pathway">
    <text evidence="3">Amino-acid biosynthesis; ergothioneine biosynthesis.</text>
</comment>
<evidence type="ECO:0000313" key="6">
    <source>
        <dbReference type="EMBL" id="AKF08794.1"/>
    </source>
</evidence>
<sequence>MAIDRDALRARYDAIRARTEALVAPLGVDEQLAQAFEDASPTKWHLAHTTWFFERFVLRAFASGHEPVDARYDYLFNSYYEAVGARQPRSERGLIVRPTLPEAHEYRRRVDDAMRRFFARADEATFARAAFAIELGTHHEEQHQELILTDVKPLLAASPMRVAYARAEREEHAPAAPLEWIAQPGGLVEIGARREDGFAFDNEGPRHRAWLEPFELASRCVTSGEYLAFVEDGGYETPALWLSDGWAHARANAWASPIYWERDEHGAWYERTLRGREPLERDAPVSHLSYYEADAYARWAGARLPSEAEWEVVASSCAIDGNFVESARFHPRAARERGLAQMFGDVWEWTASAYAPYPRYAAFDGAFAEYNGKFMCSQLVLRGGSCLSPRAHLRATYRNFFPPSARWQMTGLRLARWAHD</sequence>
<evidence type="ECO:0000259" key="5">
    <source>
        <dbReference type="Pfam" id="PF12867"/>
    </source>
</evidence>
<feature type="domain" description="Sulfatase-modifying factor enzyme-like" evidence="4">
    <location>
        <begin position="179"/>
        <end position="316"/>
    </location>
</feature>
<dbReference type="GO" id="GO:0016301">
    <property type="term" value="F:kinase activity"/>
    <property type="evidence" value="ECO:0007669"/>
    <property type="project" value="UniProtKB-KW"/>
</dbReference>
<dbReference type="InterPro" id="IPR034660">
    <property type="entry name" value="DinB/YfiT-like"/>
</dbReference>
<dbReference type="InterPro" id="IPR051043">
    <property type="entry name" value="Sulfatase_Mod_Factor_Kinase"/>
</dbReference>
<dbReference type="EMBL" id="CP011125">
    <property type="protein sequence ID" value="AKF08794.1"/>
    <property type="molecule type" value="Genomic_DNA"/>
</dbReference>
<name>A0A0F6SGJ3_9BACT</name>
<dbReference type="Pfam" id="PF12867">
    <property type="entry name" value="DinB_2"/>
    <property type="match status" value="1"/>
</dbReference>
<dbReference type="KEGG" id="samy:DB32_005943"/>
<dbReference type="InterPro" id="IPR017806">
    <property type="entry name" value="EgtB"/>
</dbReference>
<dbReference type="InterPro" id="IPR042095">
    <property type="entry name" value="SUMF_sf"/>
</dbReference>
<feature type="domain" description="DinB-like" evidence="5">
    <location>
        <begin position="12"/>
        <end position="147"/>
    </location>
</feature>
<evidence type="ECO:0000256" key="1">
    <source>
        <dbReference type="ARBA" id="ARBA00023002"/>
    </source>
</evidence>
<dbReference type="SUPFAM" id="SSF56436">
    <property type="entry name" value="C-type lectin-like"/>
    <property type="match status" value="1"/>
</dbReference>
<keyword evidence="1" id="KW-0560">Oxidoreductase</keyword>
<organism evidence="6 7">
    <name type="scientific">Sandaracinus amylolyticus</name>
    <dbReference type="NCBI Taxonomy" id="927083"/>
    <lineage>
        <taxon>Bacteria</taxon>
        <taxon>Pseudomonadati</taxon>
        <taxon>Myxococcota</taxon>
        <taxon>Polyangia</taxon>
        <taxon>Polyangiales</taxon>
        <taxon>Sandaracinaceae</taxon>
        <taxon>Sandaracinus</taxon>
    </lineage>
</organism>
<gene>
    <name evidence="6" type="ORF">DB32_005943</name>
</gene>
<evidence type="ECO:0000256" key="3">
    <source>
        <dbReference type="ARBA" id="ARBA00037882"/>
    </source>
</evidence>
<dbReference type="Pfam" id="PF03781">
    <property type="entry name" value="FGE-sulfatase"/>
    <property type="match status" value="2"/>
</dbReference>
<keyword evidence="6" id="KW-0418">Kinase</keyword>
<dbReference type="RefSeq" id="WP_205627088.1">
    <property type="nucleotide sequence ID" value="NZ_CP011125.1"/>
</dbReference>
<feature type="domain" description="Sulfatase-modifying factor enzyme-like" evidence="4">
    <location>
        <begin position="336"/>
        <end position="416"/>
    </location>
</feature>
<keyword evidence="6" id="KW-0808">Transferase</keyword>
<dbReference type="PANTHER" id="PTHR23150">
    <property type="entry name" value="SULFATASE MODIFYING FACTOR 1, 2"/>
    <property type="match status" value="1"/>
</dbReference>
<dbReference type="InterPro" id="IPR005532">
    <property type="entry name" value="SUMF_dom"/>
</dbReference>
<keyword evidence="2" id="KW-0408">Iron</keyword>
<dbReference type="PANTHER" id="PTHR23150:SF36">
    <property type="entry name" value="HERCYNINE OXYGENASE"/>
    <property type="match status" value="1"/>
</dbReference>
<dbReference type="GO" id="GO:0052699">
    <property type="term" value="P:ergothioneine biosynthetic process"/>
    <property type="evidence" value="ECO:0007669"/>
    <property type="project" value="InterPro"/>
</dbReference>
<dbReference type="Gene3D" id="3.90.1580.10">
    <property type="entry name" value="paralog of FGE (formylglycine-generating enzyme)"/>
    <property type="match status" value="2"/>
</dbReference>
<keyword evidence="7" id="KW-1185">Reference proteome</keyword>